<comment type="caution">
    <text evidence="1">The sequence shown here is derived from an EMBL/GenBank/DDBJ whole genome shotgun (WGS) entry which is preliminary data.</text>
</comment>
<organism evidence="1">
    <name type="scientific">marine sediment metagenome</name>
    <dbReference type="NCBI Taxonomy" id="412755"/>
    <lineage>
        <taxon>unclassified sequences</taxon>
        <taxon>metagenomes</taxon>
        <taxon>ecological metagenomes</taxon>
    </lineage>
</organism>
<evidence type="ECO:0000313" key="1">
    <source>
        <dbReference type="EMBL" id="GAH38832.1"/>
    </source>
</evidence>
<dbReference type="AlphaFoldDB" id="X1F1M6"/>
<dbReference type="EMBL" id="BARU01009575">
    <property type="protein sequence ID" value="GAH38832.1"/>
    <property type="molecule type" value="Genomic_DNA"/>
</dbReference>
<proteinExistence type="predicted"/>
<reference evidence="1" key="1">
    <citation type="journal article" date="2014" name="Front. Microbiol.">
        <title>High frequency of phylogenetically diverse reductive dehalogenase-homologous genes in deep subseafloor sedimentary metagenomes.</title>
        <authorList>
            <person name="Kawai M."/>
            <person name="Futagami T."/>
            <person name="Toyoda A."/>
            <person name="Takaki Y."/>
            <person name="Nishi S."/>
            <person name="Hori S."/>
            <person name="Arai W."/>
            <person name="Tsubouchi T."/>
            <person name="Morono Y."/>
            <person name="Uchiyama I."/>
            <person name="Ito T."/>
            <person name="Fujiyama A."/>
            <person name="Inagaki F."/>
            <person name="Takami H."/>
        </authorList>
    </citation>
    <scope>NUCLEOTIDE SEQUENCE</scope>
    <source>
        <strain evidence="1">Expedition CK06-06</strain>
    </source>
</reference>
<protein>
    <submittedName>
        <fullName evidence="1">Uncharacterized protein</fullName>
    </submittedName>
</protein>
<name>X1F1M6_9ZZZZ</name>
<accession>X1F1M6</accession>
<gene>
    <name evidence="1" type="ORF">S03H2_18451</name>
</gene>
<sequence>MNSNTNTVDVIFQTGLVFLVSGIMVGLISGEWTVPLVVGVIFTISPIIGKRIQLLKEDMTQDEAISRTKKVELISRQQLSGQFTT</sequence>